<keyword evidence="2" id="KW-0489">Methyltransferase</keyword>
<dbReference type="PANTHER" id="PTHR44942">
    <property type="entry name" value="METHYLTRANSF_11 DOMAIN-CONTAINING PROTEIN"/>
    <property type="match status" value="1"/>
</dbReference>
<dbReference type="HOGENOM" id="CLU_049344_5_2_1"/>
<dbReference type="InterPro" id="IPR013216">
    <property type="entry name" value="Methyltransf_11"/>
</dbReference>
<keyword evidence="3" id="KW-0808">Transferase</keyword>
<dbReference type="EMBL" id="DS985259">
    <property type="protein sequence ID" value="EDV20547.1"/>
    <property type="molecule type" value="Genomic_DNA"/>
</dbReference>
<dbReference type="Proteomes" id="UP000009022">
    <property type="component" value="Unassembled WGS sequence"/>
</dbReference>
<dbReference type="GeneID" id="6758185"/>
<dbReference type="KEGG" id="tad:TRIADDRAFT_60934"/>
<dbReference type="OrthoDB" id="506498at2759"/>
<dbReference type="InParanoid" id="B3S9J8"/>
<evidence type="ECO:0000259" key="4">
    <source>
        <dbReference type="Pfam" id="PF08241"/>
    </source>
</evidence>
<organism evidence="5 6">
    <name type="scientific">Trichoplax adhaerens</name>
    <name type="common">Trichoplax reptans</name>
    <dbReference type="NCBI Taxonomy" id="10228"/>
    <lineage>
        <taxon>Eukaryota</taxon>
        <taxon>Metazoa</taxon>
        <taxon>Placozoa</taxon>
        <taxon>Uniplacotomia</taxon>
        <taxon>Trichoplacea</taxon>
        <taxon>Trichoplacidae</taxon>
        <taxon>Trichoplax</taxon>
    </lineage>
</organism>
<dbReference type="CTD" id="6758185"/>
<proteinExistence type="inferred from homology"/>
<dbReference type="FunFam" id="3.40.50.150:FF:000296">
    <property type="entry name" value="Putative methyltransferase DDB_G0268948"/>
    <property type="match status" value="1"/>
</dbReference>
<dbReference type="PhylomeDB" id="B3S9J8"/>
<evidence type="ECO:0000256" key="1">
    <source>
        <dbReference type="ARBA" id="ARBA00008361"/>
    </source>
</evidence>
<evidence type="ECO:0000313" key="6">
    <source>
        <dbReference type="Proteomes" id="UP000009022"/>
    </source>
</evidence>
<evidence type="ECO:0000256" key="2">
    <source>
        <dbReference type="ARBA" id="ARBA00022603"/>
    </source>
</evidence>
<feature type="domain" description="Methyltransferase type 11" evidence="4">
    <location>
        <begin position="75"/>
        <end position="162"/>
    </location>
</feature>
<evidence type="ECO:0000313" key="5">
    <source>
        <dbReference type="EMBL" id="EDV20547.1"/>
    </source>
</evidence>
<name>B3S9J8_TRIAD</name>
<keyword evidence="6" id="KW-1185">Reference proteome</keyword>
<sequence>MSHSINVANRVRIWKNMIEKLSLDRDFVPPIFESGESTIHFIVFNKPSYPTSLIQRVMDYLSQGASQQDKFDLAIDVGCGSGISTKQYAPYFNRVIGTDHSATQLDQARQENQHPNVTFQVSAAETLPFEDNTVDLVVCAQAIHWFNMDQFFAEVNRVLKPNTGCVALYAYSIPVIMNCDEAQQLNHHIYFDLFDVPEYKSAHYFTKCCYKNIEWPFSQTIRDSSIIVDSPLDVEAYVNLLHTYSDNVNVDLPYPDPELKIRLAKMLKESTGAEILQHRYTYYYMLGRKPSKI</sequence>
<accession>B3S9J8</accession>
<dbReference type="InterPro" id="IPR051052">
    <property type="entry name" value="Diverse_substrate_MTase"/>
</dbReference>
<gene>
    <name evidence="5" type="ORF">TRIADDRAFT_60934</name>
</gene>
<dbReference type="eggNOG" id="KOG3010">
    <property type="taxonomic scope" value="Eukaryota"/>
</dbReference>
<dbReference type="AlphaFoldDB" id="B3S9J8"/>
<dbReference type="RefSeq" id="XP_002116973.1">
    <property type="nucleotide sequence ID" value="XM_002116937.1"/>
</dbReference>
<dbReference type="GO" id="GO:0032259">
    <property type="term" value="P:methylation"/>
    <property type="evidence" value="ECO:0007669"/>
    <property type="project" value="UniProtKB-KW"/>
</dbReference>
<dbReference type="GO" id="GO:0008757">
    <property type="term" value="F:S-adenosylmethionine-dependent methyltransferase activity"/>
    <property type="evidence" value="ECO:0007669"/>
    <property type="project" value="InterPro"/>
</dbReference>
<dbReference type="InterPro" id="IPR029063">
    <property type="entry name" value="SAM-dependent_MTases_sf"/>
</dbReference>
<dbReference type="SUPFAM" id="SSF53335">
    <property type="entry name" value="S-adenosyl-L-methionine-dependent methyltransferases"/>
    <property type="match status" value="1"/>
</dbReference>
<dbReference type="CDD" id="cd02440">
    <property type="entry name" value="AdoMet_MTases"/>
    <property type="match status" value="1"/>
</dbReference>
<dbReference type="Pfam" id="PF08241">
    <property type="entry name" value="Methyltransf_11"/>
    <property type="match status" value="1"/>
</dbReference>
<protein>
    <recommendedName>
        <fullName evidence="4">Methyltransferase type 11 domain-containing protein</fullName>
    </recommendedName>
</protein>
<evidence type="ECO:0000256" key="3">
    <source>
        <dbReference type="ARBA" id="ARBA00022679"/>
    </source>
</evidence>
<dbReference type="STRING" id="10228.B3S9J8"/>
<reference evidence="5 6" key="1">
    <citation type="journal article" date="2008" name="Nature">
        <title>The Trichoplax genome and the nature of placozoans.</title>
        <authorList>
            <person name="Srivastava M."/>
            <person name="Begovic E."/>
            <person name="Chapman J."/>
            <person name="Putnam N.H."/>
            <person name="Hellsten U."/>
            <person name="Kawashima T."/>
            <person name="Kuo A."/>
            <person name="Mitros T."/>
            <person name="Salamov A."/>
            <person name="Carpenter M.L."/>
            <person name="Signorovitch A.Y."/>
            <person name="Moreno M.A."/>
            <person name="Kamm K."/>
            <person name="Grimwood J."/>
            <person name="Schmutz J."/>
            <person name="Shapiro H."/>
            <person name="Grigoriev I.V."/>
            <person name="Buss L.W."/>
            <person name="Schierwater B."/>
            <person name="Dellaporta S.L."/>
            <person name="Rokhsar D.S."/>
        </authorList>
    </citation>
    <scope>NUCLEOTIDE SEQUENCE [LARGE SCALE GENOMIC DNA]</scope>
    <source>
        <strain evidence="5 6">Grell-BS-1999</strain>
    </source>
</reference>
<dbReference type="Gene3D" id="3.40.50.150">
    <property type="entry name" value="Vaccinia Virus protein VP39"/>
    <property type="match status" value="1"/>
</dbReference>
<comment type="similarity">
    <text evidence="1">Belongs to the methyltransferase superfamily.</text>
</comment>
<dbReference type="PANTHER" id="PTHR44942:SF4">
    <property type="entry name" value="METHYLTRANSFERASE TYPE 11 DOMAIN-CONTAINING PROTEIN"/>
    <property type="match status" value="1"/>
</dbReference>